<feature type="compositionally biased region" description="Low complexity" evidence="5">
    <location>
        <begin position="275"/>
        <end position="288"/>
    </location>
</feature>
<evidence type="ECO:0000256" key="5">
    <source>
        <dbReference type="SAM" id="MobiDB-lite"/>
    </source>
</evidence>
<dbReference type="Proteomes" id="UP000001312">
    <property type="component" value="Unassembled WGS sequence"/>
</dbReference>
<keyword evidence="3 6" id="KW-1133">Transmembrane helix</keyword>
<keyword evidence="2 6" id="KW-0812">Transmembrane</keyword>
<sequence>MSETTPMGSCPQGGKWYTCVVQSPTFFGCCLSDPCNGIGCPENNLTAAGMGTAGGPDAPSNDGSYYQNSACLNGGVWFTCSEQSPSFQGCCDTSDGFNPCQDNGCPKERLYAAAFKTVQVMIDSDTFSISSSLTSSFPSFSSSTSSLSISSSSTSSSTTNPIISPSSTAQPASSQASPTVSAISDPIGHDSESKLPIAAIVGSALGGVVVMLIVLLGIFCFQRRRKRAPSAGLIEPYYQASQDIFMAKGTPPSFVYGASPPDGKVLPKVDYRPMSHTPSSPPHKSSSKQLALPDSNSGDMANNTMGSCPLGGLVTGLGLGLTGQEASLSLGSYYPNVYCSSGSWWICASHNPSFQGCCDVNPCSANATHCPQSQLHPAAFKAITTALDSTGSFNTTLPIAAFPVATSTHYDFNDEYT</sequence>
<dbReference type="EMBL" id="CH476622">
    <property type="protein sequence ID" value="EDN97100.1"/>
    <property type="molecule type" value="Genomic_DNA"/>
</dbReference>
<feature type="transmembrane region" description="Helical" evidence="6">
    <location>
        <begin position="197"/>
        <end position="221"/>
    </location>
</feature>
<dbReference type="KEGG" id="ssl:SS1G_02028"/>
<dbReference type="eggNOG" id="ENOG502SDAI">
    <property type="taxonomic scope" value="Eukaryota"/>
</dbReference>
<gene>
    <name evidence="7" type="ORF">SS1G_02028</name>
</gene>
<accession>A7E9P8</accession>
<evidence type="ECO:0008006" key="9">
    <source>
        <dbReference type="Google" id="ProtNLM"/>
    </source>
</evidence>
<dbReference type="AlphaFoldDB" id="A7E9P8"/>
<feature type="region of interest" description="Disordered" evidence="5">
    <location>
        <begin position="152"/>
        <end position="185"/>
    </location>
</feature>
<dbReference type="GO" id="GO:0071944">
    <property type="term" value="C:cell periphery"/>
    <property type="evidence" value="ECO:0007669"/>
    <property type="project" value="UniProtKB-ARBA"/>
</dbReference>
<dbReference type="InterPro" id="IPR051694">
    <property type="entry name" value="Immunoregulatory_rcpt-like"/>
</dbReference>
<organism evidence="7 8">
    <name type="scientific">Sclerotinia sclerotiorum (strain ATCC 18683 / 1980 / Ss-1)</name>
    <name type="common">White mold</name>
    <name type="synonym">Whetzelinia sclerotiorum</name>
    <dbReference type="NCBI Taxonomy" id="665079"/>
    <lineage>
        <taxon>Eukaryota</taxon>
        <taxon>Fungi</taxon>
        <taxon>Dikarya</taxon>
        <taxon>Ascomycota</taxon>
        <taxon>Pezizomycotina</taxon>
        <taxon>Leotiomycetes</taxon>
        <taxon>Helotiales</taxon>
        <taxon>Sclerotiniaceae</taxon>
        <taxon>Sclerotinia</taxon>
    </lineage>
</organism>
<keyword evidence="8" id="KW-1185">Reference proteome</keyword>
<reference evidence="8" key="1">
    <citation type="journal article" date="2011" name="PLoS Genet.">
        <title>Genomic analysis of the necrotrophic fungal pathogens Sclerotinia sclerotiorum and Botrytis cinerea.</title>
        <authorList>
            <person name="Amselem J."/>
            <person name="Cuomo C.A."/>
            <person name="van Kan J.A."/>
            <person name="Viaud M."/>
            <person name="Benito E.P."/>
            <person name="Couloux A."/>
            <person name="Coutinho P.M."/>
            <person name="de Vries R.P."/>
            <person name="Dyer P.S."/>
            <person name="Fillinger S."/>
            <person name="Fournier E."/>
            <person name="Gout L."/>
            <person name="Hahn M."/>
            <person name="Kohn L."/>
            <person name="Lapalu N."/>
            <person name="Plummer K.M."/>
            <person name="Pradier J.M."/>
            <person name="Quevillon E."/>
            <person name="Sharon A."/>
            <person name="Simon A."/>
            <person name="ten Have A."/>
            <person name="Tudzynski B."/>
            <person name="Tudzynski P."/>
            <person name="Wincker P."/>
            <person name="Andrew M."/>
            <person name="Anthouard V."/>
            <person name="Beever R.E."/>
            <person name="Beffa R."/>
            <person name="Benoit I."/>
            <person name="Bouzid O."/>
            <person name="Brault B."/>
            <person name="Chen Z."/>
            <person name="Choquer M."/>
            <person name="Collemare J."/>
            <person name="Cotton P."/>
            <person name="Danchin E.G."/>
            <person name="Da Silva C."/>
            <person name="Gautier A."/>
            <person name="Giraud C."/>
            <person name="Giraud T."/>
            <person name="Gonzalez C."/>
            <person name="Grossetete S."/>
            <person name="Guldener U."/>
            <person name="Henrissat B."/>
            <person name="Howlett B.J."/>
            <person name="Kodira C."/>
            <person name="Kretschmer M."/>
            <person name="Lappartient A."/>
            <person name="Leroch M."/>
            <person name="Levis C."/>
            <person name="Mauceli E."/>
            <person name="Neuveglise C."/>
            <person name="Oeser B."/>
            <person name="Pearson M."/>
            <person name="Poulain J."/>
            <person name="Poussereau N."/>
            <person name="Quesneville H."/>
            <person name="Rascle C."/>
            <person name="Schumacher J."/>
            <person name="Segurens B."/>
            <person name="Sexton A."/>
            <person name="Silva E."/>
            <person name="Sirven C."/>
            <person name="Soanes D.M."/>
            <person name="Talbot N.J."/>
            <person name="Templeton M."/>
            <person name="Yandava C."/>
            <person name="Yarden O."/>
            <person name="Zeng Q."/>
            <person name="Rollins J.A."/>
            <person name="Lebrun M.H."/>
            <person name="Dickman M."/>
        </authorList>
    </citation>
    <scope>NUCLEOTIDE SEQUENCE [LARGE SCALE GENOMIC DNA]</scope>
    <source>
        <strain evidence="8">ATCC 18683 / 1980 / Ss-1</strain>
    </source>
</reference>
<protein>
    <recommendedName>
        <fullName evidence="9">Mid2 domain-containing protein</fullName>
    </recommendedName>
</protein>
<evidence type="ECO:0000256" key="6">
    <source>
        <dbReference type="SAM" id="Phobius"/>
    </source>
</evidence>
<evidence type="ECO:0000256" key="3">
    <source>
        <dbReference type="ARBA" id="ARBA00022989"/>
    </source>
</evidence>
<evidence type="ECO:0000256" key="4">
    <source>
        <dbReference type="ARBA" id="ARBA00023136"/>
    </source>
</evidence>
<dbReference type="InParanoid" id="A7E9P8"/>
<dbReference type="RefSeq" id="XP_001597832.1">
    <property type="nucleotide sequence ID" value="XM_001597782.1"/>
</dbReference>
<evidence type="ECO:0000256" key="2">
    <source>
        <dbReference type="ARBA" id="ARBA00022692"/>
    </source>
</evidence>
<keyword evidence="4 6" id="KW-0472">Membrane</keyword>
<feature type="compositionally biased region" description="Low complexity" evidence="5">
    <location>
        <begin position="152"/>
        <end position="182"/>
    </location>
</feature>
<name>A7E9P8_SCLS1</name>
<dbReference type="GO" id="GO:0016020">
    <property type="term" value="C:membrane"/>
    <property type="evidence" value="ECO:0007669"/>
    <property type="project" value="UniProtKB-SubCell"/>
</dbReference>
<evidence type="ECO:0000313" key="7">
    <source>
        <dbReference type="EMBL" id="EDN97100.1"/>
    </source>
</evidence>
<dbReference type="GeneID" id="5493807"/>
<evidence type="ECO:0000256" key="1">
    <source>
        <dbReference type="ARBA" id="ARBA00004167"/>
    </source>
</evidence>
<dbReference type="PANTHER" id="PTHR15549">
    <property type="entry name" value="PAIRED IMMUNOGLOBULIN-LIKE TYPE 2 RECEPTOR"/>
    <property type="match status" value="1"/>
</dbReference>
<evidence type="ECO:0000313" key="8">
    <source>
        <dbReference type="Proteomes" id="UP000001312"/>
    </source>
</evidence>
<dbReference type="PANTHER" id="PTHR15549:SF30">
    <property type="entry name" value="MID2 DOMAIN-CONTAINING PROTEIN"/>
    <property type="match status" value="1"/>
</dbReference>
<proteinExistence type="predicted"/>
<dbReference type="CDD" id="cd12087">
    <property type="entry name" value="TM_EGFR-like"/>
    <property type="match status" value="1"/>
</dbReference>
<comment type="subcellular location">
    <subcellularLocation>
        <location evidence="1">Membrane</location>
        <topology evidence="1">Single-pass membrane protein</topology>
    </subcellularLocation>
</comment>
<dbReference type="HOGENOM" id="CLU_659156_0_0_1"/>
<feature type="region of interest" description="Disordered" evidence="5">
    <location>
        <begin position="267"/>
        <end position="296"/>
    </location>
</feature>